<evidence type="ECO:0000313" key="3">
    <source>
        <dbReference type="Proteomes" id="UP001528411"/>
    </source>
</evidence>
<reference evidence="2 3" key="1">
    <citation type="submission" date="2023-01" db="EMBL/GenBank/DDBJ databases">
        <title>Psychrosphaera sp. nov., isolated from marine algae.</title>
        <authorList>
            <person name="Bayburt H."/>
            <person name="Choi B.J."/>
            <person name="Kim J.M."/>
            <person name="Choi D.G."/>
            <person name="Jeon C.O."/>
        </authorList>
    </citation>
    <scope>NUCLEOTIDE SEQUENCE [LARGE SCALE GENOMIC DNA]</scope>
    <source>
        <strain evidence="2 3">G1-22</strain>
    </source>
</reference>
<feature type="compositionally biased region" description="Basic residues" evidence="1">
    <location>
        <begin position="92"/>
        <end position="105"/>
    </location>
</feature>
<keyword evidence="3" id="KW-1185">Reference proteome</keyword>
<dbReference type="Proteomes" id="UP001528411">
    <property type="component" value="Unassembled WGS sequence"/>
</dbReference>
<evidence type="ECO:0000256" key="1">
    <source>
        <dbReference type="SAM" id="MobiDB-lite"/>
    </source>
</evidence>
<dbReference type="EMBL" id="JAQOMS010000002">
    <property type="protein sequence ID" value="MDC2887869.1"/>
    <property type="molecule type" value="Genomic_DNA"/>
</dbReference>
<protein>
    <submittedName>
        <fullName evidence="2">Uncharacterized protein</fullName>
    </submittedName>
</protein>
<organism evidence="2 3">
    <name type="scientific">Psychrosphaera algicola</name>
    <dbReference type="NCBI Taxonomy" id="3023714"/>
    <lineage>
        <taxon>Bacteria</taxon>
        <taxon>Pseudomonadati</taxon>
        <taxon>Pseudomonadota</taxon>
        <taxon>Gammaproteobacteria</taxon>
        <taxon>Alteromonadales</taxon>
        <taxon>Pseudoalteromonadaceae</taxon>
        <taxon>Psychrosphaera</taxon>
    </lineage>
</organism>
<proteinExistence type="predicted"/>
<comment type="caution">
    <text evidence="2">The sequence shown here is derived from an EMBL/GenBank/DDBJ whole genome shotgun (WGS) entry which is preliminary data.</text>
</comment>
<feature type="region of interest" description="Disordered" evidence="1">
    <location>
        <begin position="76"/>
        <end position="105"/>
    </location>
</feature>
<name>A0ABT5F9Q3_9GAMM</name>
<evidence type="ECO:0000313" key="2">
    <source>
        <dbReference type="EMBL" id="MDC2887869.1"/>
    </source>
</evidence>
<accession>A0ABT5F9Q3</accession>
<gene>
    <name evidence="2" type="ORF">PN838_02240</name>
</gene>
<dbReference type="RefSeq" id="WP_272179642.1">
    <property type="nucleotide sequence ID" value="NZ_JAQOMS010000002.1"/>
</dbReference>
<sequence length="105" mass="12079">MQCLAQSNITSNLMGLIHLNSDFNIATPHNWLLPTDIEVSIKDVTKDEKGLNYLVVTKLFQNGEITIINSNRMLDKDPSYRPSRSAPEKSKLSHLAKPWRRRYCH</sequence>